<feature type="transmembrane region" description="Helical" evidence="2">
    <location>
        <begin position="56"/>
        <end position="74"/>
    </location>
</feature>
<keyword evidence="2" id="KW-0812">Transmembrane</keyword>
<sequence length="112" mass="11965">MKQAQRDFTGFWSLALPALLVLLIAFPEHALASSTGSGLQWETPLQKVRDSITGPVAYAVSLMGIVVTGAILVFGGEINEFVRRVIMLVLVVSLMVFATDLLSTLFSAGAVI</sequence>
<dbReference type="eggNOG" id="COG3838">
    <property type="taxonomic scope" value="Bacteria"/>
</dbReference>
<name>E3HZH6_RHOVT</name>
<evidence type="ECO:0000256" key="2">
    <source>
        <dbReference type="SAM" id="Phobius"/>
    </source>
</evidence>
<dbReference type="InterPro" id="IPR007039">
    <property type="entry name" value="TrbC/VirB2"/>
</dbReference>
<keyword evidence="2" id="KW-1133">Transmembrane helix</keyword>
<organism evidence="3 4">
    <name type="scientific">Rhodomicrobium vannielii (strain ATCC 17100 / DSM 162 / LMG 4299 / NCIMB 10020 / ATH 3.1.1)</name>
    <dbReference type="NCBI Taxonomy" id="648757"/>
    <lineage>
        <taxon>Bacteria</taxon>
        <taxon>Pseudomonadati</taxon>
        <taxon>Pseudomonadota</taxon>
        <taxon>Alphaproteobacteria</taxon>
        <taxon>Hyphomicrobiales</taxon>
        <taxon>Hyphomicrobiaceae</taxon>
        <taxon>Rhodomicrobium</taxon>
    </lineage>
</organism>
<evidence type="ECO:0000313" key="3">
    <source>
        <dbReference type="EMBL" id="ADP71011.1"/>
    </source>
</evidence>
<keyword evidence="2" id="KW-0472">Membrane</keyword>
<dbReference type="EMBL" id="CP002292">
    <property type="protein sequence ID" value="ADP71011.1"/>
    <property type="molecule type" value="Genomic_DNA"/>
</dbReference>
<gene>
    <name evidence="3" type="ordered locus">Rvan_1764</name>
</gene>
<dbReference type="OrthoDB" id="7951124at2"/>
<dbReference type="STRING" id="648757.Rvan_1764"/>
<protein>
    <submittedName>
        <fullName evidence="3">Conjugal transfer protein TrbC</fullName>
    </submittedName>
</protein>
<dbReference type="GO" id="GO:0016020">
    <property type="term" value="C:membrane"/>
    <property type="evidence" value="ECO:0007669"/>
    <property type="project" value="UniProtKB-SubCell"/>
</dbReference>
<evidence type="ECO:0000313" key="4">
    <source>
        <dbReference type="Proteomes" id="UP000001399"/>
    </source>
</evidence>
<proteinExistence type="predicted"/>
<reference evidence="4" key="1">
    <citation type="journal article" date="2011" name="J. Bacteriol.">
        <title>Genome sequences of eight morphologically diverse alphaproteobacteria.</title>
        <authorList>
            <consortium name="US DOE Joint Genome Institute"/>
            <person name="Brown P.J."/>
            <person name="Kysela D.T."/>
            <person name="Buechlein A."/>
            <person name="Hemmerich C."/>
            <person name="Brun Y.V."/>
        </authorList>
    </citation>
    <scope>NUCLEOTIDE SEQUENCE [LARGE SCALE GENOMIC DNA]</scope>
    <source>
        <strain evidence="4">ATCC 17100 / ATH 3.1.1 / DSM 162 / LMG 4299</strain>
    </source>
</reference>
<dbReference type="AlphaFoldDB" id="E3HZH6"/>
<keyword evidence="4" id="KW-1185">Reference proteome</keyword>
<dbReference type="Pfam" id="PF04956">
    <property type="entry name" value="TrbC"/>
    <property type="match status" value="1"/>
</dbReference>
<dbReference type="RefSeq" id="WP_013419407.1">
    <property type="nucleotide sequence ID" value="NC_014664.1"/>
</dbReference>
<accession>E3HZH6</accession>
<comment type="subcellular location">
    <subcellularLocation>
        <location evidence="1">Membrane</location>
        <topology evidence="1">Multi-pass membrane protein</topology>
    </subcellularLocation>
</comment>
<dbReference type="Proteomes" id="UP000001399">
    <property type="component" value="Chromosome"/>
</dbReference>
<dbReference type="KEGG" id="rva:Rvan_1764"/>
<feature type="transmembrane region" description="Helical" evidence="2">
    <location>
        <begin position="86"/>
        <end position="111"/>
    </location>
</feature>
<evidence type="ECO:0000256" key="1">
    <source>
        <dbReference type="ARBA" id="ARBA00004141"/>
    </source>
</evidence>
<dbReference type="HOGENOM" id="CLU_143299_0_2_5"/>